<dbReference type="Gene3D" id="2.30.110.10">
    <property type="entry name" value="Electron Transport, Fmn-binding Protein, Chain A"/>
    <property type="match status" value="1"/>
</dbReference>
<organism evidence="1 2">
    <name type="scientific">Parathielavia appendiculata</name>
    <dbReference type="NCBI Taxonomy" id="2587402"/>
    <lineage>
        <taxon>Eukaryota</taxon>
        <taxon>Fungi</taxon>
        <taxon>Dikarya</taxon>
        <taxon>Ascomycota</taxon>
        <taxon>Pezizomycotina</taxon>
        <taxon>Sordariomycetes</taxon>
        <taxon>Sordariomycetidae</taxon>
        <taxon>Sordariales</taxon>
        <taxon>Chaetomiaceae</taxon>
        <taxon>Parathielavia</taxon>
    </lineage>
</organism>
<protein>
    <submittedName>
        <fullName evidence="1">Uncharacterized protein</fullName>
    </submittedName>
</protein>
<dbReference type="EMBL" id="MU853224">
    <property type="protein sequence ID" value="KAK4127405.1"/>
    <property type="molecule type" value="Genomic_DNA"/>
</dbReference>
<dbReference type="AlphaFoldDB" id="A0AAN6U7F9"/>
<dbReference type="GeneID" id="87828904"/>
<gene>
    <name evidence="1" type="ORF">N657DRAFT_641395</name>
</gene>
<reference evidence="1" key="2">
    <citation type="submission" date="2023-05" db="EMBL/GenBank/DDBJ databases">
        <authorList>
            <consortium name="Lawrence Berkeley National Laboratory"/>
            <person name="Steindorff A."/>
            <person name="Hensen N."/>
            <person name="Bonometti L."/>
            <person name="Westerberg I."/>
            <person name="Brannstrom I.O."/>
            <person name="Guillou S."/>
            <person name="Cros-Aarteil S."/>
            <person name="Calhoun S."/>
            <person name="Haridas S."/>
            <person name="Kuo A."/>
            <person name="Mondo S."/>
            <person name="Pangilinan J."/>
            <person name="Riley R."/>
            <person name="Labutti K."/>
            <person name="Andreopoulos B."/>
            <person name="Lipzen A."/>
            <person name="Chen C."/>
            <person name="Yanf M."/>
            <person name="Daum C."/>
            <person name="Ng V."/>
            <person name="Clum A."/>
            <person name="Ohm R."/>
            <person name="Martin F."/>
            <person name="Silar P."/>
            <person name="Natvig D."/>
            <person name="Lalanne C."/>
            <person name="Gautier V."/>
            <person name="Ament-Velasquez S.L."/>
            <person name="Kruys A."/>
            <person name="Hutchinson M.I."/>
            <person name="Powell A.J."/>
            <person name="Barry K."/>
            <person name="Miller A.N."/>
            <person name="Grigoriev I.V."/>
            <person name="Debuchy R."/>
            <person name="Gladieux P."/>
            <person name="Thoren M.H."/>
            <person name="Johannesson H."/>
        </authorList>
    </citation>
    <scope>NUCLEOTIDE SEQUENCE</scope>
    <source>
        <strain evidence="1">CBS 731.68</strain>
    </source>
</reference>
<dbReference type="InterPro" id="IPR012349">
    <property type="entry name" value="Split_barrel_FMN-bd"/>
</dbReference>
<dbReference type="RefSeq" id="XP_062651176.1">
    <property type="nucleotide sequence ID" value="XM_062792135.1"/>
</dbReference>
<reference evidence="1" key="1">
    <citation type="journal article" date="2023" name="Mol. Phylogenet. Evol.">
        <title>Genome-scale phylogeny and comparative genomics of the fungal order Sordariales.</title>
        <authorList>
            <person name="Hensen N."/>
            <person name="Bonometti L."/>
            <person name="Westerberg I."/>
            <person name="Brannstrom I.O."/>
            <person name="Guillou S."/>
            <person name="Cros-Aarteil S."/>
            <person name="Calhoun S."/>
            <person name="Haridas S."/>
            <person name="Kuo A."/>
            <person name="Mondo S."/>
            <person name="Pangilinan J."/>
            <person name="Riley R."/>
            <person name="LaButti K."/>
            <person name="Andreopoulos B."/>
            <person name="Lipzen A."/>
            <person name="Chen C."/>
            <person name="Yan M."/>
            <person name="Daum C."/>
            <person name="Ng V."/>
            <person name="Clum A."/>
            <person name="Steindorff A."/>
            <person name="Ohm R.A."/>
            <person name="Martin F."/>
            <person name="Silar P."/>
            <person name="Natvig D.O."/>
            <person name="Lalanne C."/>
            <person name="Gautier V."/>
            <person name="Ament-Velasquez S.L."/>
            <person name="Kruys A."/>
            <person name="Hutchinson M.I."/>
            <person name="Powell A.J."/>
            <person name="Barry K."/>
            <person name="Miller A.N."/>
            <person name="Grigoriev I.V."/>
            <person name="Debuchy R."/>
            <person name="Gladieux P."/>
            <person name="Hiltunen Thoren M."/>
            <person name="Johannesson H."/>
        </authorList>
    </citation>
    <scope>NUCLEOTIDE SEQUENCE</scope>
    <source>
        <strain evidence="1">CBS 731.68</strain>
    </source>
</reference>
<comment type="caution">
    <text evidence="1">The sequence shown here is derived from an EMBL/GenBank/DDBJ whole genome shotgun (WGS) entry which is preliminary data.</text>
</comment>
<evidence type="ECO:0000313" key="1">
    <source>
        <dbReference type="EMBL" id="KAK4127405.1"/>
    </source>
</evidence>
<name>A0AAN6U7F9_9PEZI</name>
<keyword evidence="2" id="KW-1185">Reference proteome</keyword>
<sequence length="72" mass="7869">MSQRTLESAFNPYPPSKVYRLVEPDPIMLVSTGPATKSKPDHNFPDINVMTMGFSIMVQHLGLPLIAACIGP</sequence>
<evidence type="ECO:0000313" key="2">
    <source>
        <dbReference type="Proteomes" id="UP001302602"/>
    </source>
</evidence>
<proteinExistence type="predicted"/>
<dbReference type="Proteomes" id="UP001302602">
    <property type="component" value="Unassembled WGS sequence"/>
</dbReference>
<accession>A0AAN6U7F9</accession>